<sequence>MEDLLISEVSNYPSLYDQSLDTYKDSELKNKIWGQITAHILGGSDADSVEKVKTRWKSLRDSFLRNLKKAGVQGNKKIKPWKYSDQMQFLLPYIGSKGTASVKEELGYDDSAGTMNGDTSQDFAEMLVESDHVQNGIDERLHKKRVSVNERTVKRLKNHVTGSNYMKPFLSCQNDPIDSFFLGIAQTVKKLSPFNQAFIKKAIANLVIDTEINELEDSNGWQQRSPPGEYPQSIYEPTVEMKVPTEKIVHSSSSTSLSSYSMESDT</sequence>
<dbReference type="Pfam" id="PF10545">
    <property type="entry name" value="MADF_DNA_bdg"/>
    <property type="match status" value="1"/>
</dbReference>
<accession>A0A8I6RTK6</accession>
<dbReference type="GO" id="GO:0005634">
    <property type="term" value="C:nucleus"/>
    <property type="evidence" value="ECO:0007669"/>
    <property type="project" value="TreeGrafter"/>
</dbReference>
<dbReference type="OrthoDB" id="6603924at2759"/>
<dbReference type="EnsemblMetazoa" id="XM_014395636.2">
    <property type="protein sequence ID" value="XP_014251122.1"/>
    <property type="gene ID" value="LOC106667594"/>
</dbReference>
<evidence type="ECO:0000256" key="1">
    <source>
        <dbReference type="SAM" id="MobiDB-lite"/>
    </source>
</evidence>
<feature type="domain" description="MADF" evidence="2">
    <location>
        <begin position="4"/>
        <end position="95"/>
    </location>
</feature>
<dbReference type="PANTHER" id="PTHR12243">
    <property type="entry name" value="MADF DOMAIN TRANSCRIPTION FACTOR"/>
    <property type="match status" value="1"/>
</dbReference>
<reference evidence="3" key="1">
    <citation type="submission" date="2022-01" db="UniProtKB">
        <authorList>
            <consortium name="EnsemblMetazoa"/>
        </authorList>
    </citation>
    <scope>IDENTIFICATION</scope>
</reference>
<dbReference type="AlphaFoldDB" id="A0A8I6RTK6"/>
<protein>
    <recommendedName>
        <fullName evidence="2">MADF domain-containing protein</fullName>
    </recommendedName>
</protein>
<dbReference type="GO" id="GO:0005667">
    <property type="term" value="C:transcription regulator complex"/>
    <property type="evidence" value="ECO:0007669"/>
    <property type="project" value="TreeGrafter"/>
</dbReference>
<organism evidence="3 4">
    <name type="scientific">Cimex lectularius</name>
    <name type="common">Bed bug</name>
    <name type="synonym">Acanthia lectularia</name>
    <dbReference type="NCBI Taxonomy" id="79782"/>
    <lineage>
        <taxon>Eukaryota</taxon>
        <taxon>Metazoa</taxon>
        <taxon>Ecdysozoa</taxon>
        <taxon>Arthropoda</taxon>
        <taxon>Hexapoda</taxon>
        <taxon>Insecta</taxon>
        <taxon>Pterygota</taxon>
        <taxon>Neoptera</taxon>
        <taxon>Paraneoptera</taxon>
        <taxon>Hemiptera</taxon>
        <taxon>Heteroptera</taxon>
        <taxon>Panheteroptera</taxon>
        <taxon>Cimicomorpha</taxon>
        <taxon>Cimicidae</taxon>
        <taxon>Cimex</taxon>
    </lineage>
</organism>
<dbReference type="SMART" id="SM00595">
    <property type="entry name" value="MADF"/>
    <property type="match status" value="1"/>
</dbReference>
<dbReference type="GeneID" id="106667594"/>
<evidence type="ECO:0000313" key="4">
    <source>
        <dbReference type="Proteomes" id="UP000494040"/>
    </source>
</evidence>
<dbReference type="PROSITE" id="PS51029">
    <property type="entry name" value="MADF"/>
    <property type="match status" value="1"/>
</dbReference>
<keyword evidence="4" id="KW-1185">Reference proteome</keyword>
<evidence type="ECO:0000313" key="3">
    <source>
        <dbReference type="EnsemblMetazoa" id="XP_014251122.1"/>
    </source>
</evidence>
<dbReference type="RefSeq" id="XP_014251122.1">
    <property type="nucleotide sequence ID" value="XM_014395636.2"/>
</dbReference>
<evidence type="ECO:0000259" key="2">
    <source>
        <dbReference type="PROSITE" id="PS51029"/>
    </source>
</evidence>
<name>A0A8I6RTK6_CIMLE</name>
<dbReference type="PANTHER" id="PTHR12243:SF67">
    <property type="entry name" value="COREPRESSOR OF PANGOLIN, ISOFORM A-RELATED"/>
    <property type="match status" value="1"/>
</dbReference>
<dbReference type="InterPro" id="IPR039353">
    <property type="entry name" value="TF_Adf1"/>
</dbReference>
<dbReference type="Proteomes" id="UP000494040">
    <property type="component" value="Unassembled WGS sequence"/>
</dbReference>
<feature type="compositionally biased region" description="Low complexity" evidence="1">
    <location>
        <begin position="251"/>
        <end position="266"/>
    </location>
</feature>
<feature type="region of interest" description="Disordered" evidence="1">
    <location>
        <begin position="247"/>
        <end position="266"/>
    </location>
</feature>
<proteinExistence type="predicted"/>
<dbReference type="GO" id="GO:0006357">
    <property type="term" value="P:regulation of transcription by RNA polymerase II"/>
    <property type="evidence" value="ECO:0007669"/>
    <property type="project" value="TreeGrafter"/>
</dbReference>
<dbReference type="KEGG" id="clec:106667594"/>
<dbReference type="OMA" id="IECEPSA"/>
<dbReference type="InterPro" id="IPR006578">
    <property type="entry name" value="MADF-dom"/>
</dbReference>